<feature type="signal peptide" evidence="3">
    <location>
        <begin position="1"/>
        <end position="28"/>
    </location>
</feature>
<sequence length="352" mass="37976">MLDRRSLLKLTAAGAIAAAALVPATAGAAEPPKPAKLTMNVYAGPFEANMRKAVIAPFEADTGIKVELVPSAPPLAKLQAQGASPELDILIAGIVENLIAGQQGLIVKLDPDNIPELKDIYDIAKTPDGVAVNFSALGLAYDKRQWPTPPTSWFDLASDKTPGKIVVRQPDAQNTVAWMAIMAKEMNGTWPEKPEDYKKVGELLTKNLKPRLAAITTNTATTRAGFTNAGAGLAVWTDSQVAAFANESKLPLEFVIPKEGGVMIATTAMVTRTPNKYWAEKLIGYMLRPEAQKIFALNGYYAPSNKTVVVPDDVAAKMVYGQAKIDTLLRMPWDKITPINQQISETFYEAVN</sequence>
<reference evidence="4 5" key="1">
    <citation type="submission" date="2018-05" db="EMBL/GenBank/DDBJ databases">
        <title>Genomic Encyclopedia of Type Strains, Phase IV (KMG-IV): sequencing the most valuable type-strain genomes for metagenomic binning, comparative biology and taxonomic classification.</title>
        <authorList>
            <person name="Goeker M."/>
        </authorList>
    </citation>
    <scope>NUCLEOTIDE SEQUENCE [LARGE SCALE GENOMIC DNA]</scope>
    <source>
        <strain evidence="4 5">DSM 6462</strain>
    </source>
</reference>
<evidence type="ECO:0000256" key="2">
    <source>
        <dbReference type="ARBA" id="ARBA00022764"/>
    </source>
</evidence>
<protein>
    <submittedName>
        <fullName evidence="4">Putative spermidine/putrescine transport system substrate-binding protein</fullName>
    </submittedName>
</protein>
<dbReference type="AlphaFoldDB" id="A0A2V3TSW3"/>
<name>A0A2V3TSW3_9HYPH</name>
<feature type="chain" id="PRO_5016123834" evidence="3">
    <location>
        <begin position="29"/>
        <end position="352"/>
    </location>
</feature>
<evidence type="ECO:0000313" key="4">
    <source>
        <dbReference type="EMBL" id="PXW51911.1"/>
    </source>
</evidence>
<dbReference type="GO" id="GO:0030976">
    <property type="term" value="F:thiamine pyrophosphate binding"/>
    <property type="evidence" value="ECO:0007669"/>
    <property type="project" value="TreeGrafter"/>
</dbReference>
<keyword evidence="2" id="KW-0574">Periplasm</keyword>
<evidence type="ECO:0000313" key="5">
    <source>
        <dbReference type="Proteomes" id="UP000248021"/>
    </source>
</evidence>
<dbReference type="GO" id="GO:0030288">
    <property type="term" value="C:outer membrane-bounded periplasmic space"/>
    <property type="evidence" value="ECO:0007669"/>
    <property type="project" value="TreeGrafter"/>
</dbReference>
<dbReference type="InterPro" id="IPR006059">
    <property type="entry name" value="SBP"/>
</dbReference>
<dbReference type="OrthoDB" id="6776301at2"/>
<gene>
    <name evidence="4" type="ORF">C7450_11866</name>
</gene>
<evidence type="ECO:0000256" key="1">
    <source>
        <dbReference type="ARBA" id="ARBA00022729"/>
    </source>
</evidence>
<dbReference type="GO" id="GO:0015888">
    <property type="term" value="P:thiamine transport"/>
    <property type="evidence" value="ECO:0007669"/>
    <property type="project" value="TreeGrafter"/>
</dbReference>
<dbReference type="PANTHER" id="PTHR30006:SF2">
    <property type="entry name" value="ABC TRANSPORTER SUBSTRATE-BINDING PROTEIN"/>
    <property type="match status" value="1"/>
</dbReference>
<dbReference type="InterPro" id="IPR006311">
    <property type="entry name" value="TAT_signal"/>
</dbReference>
<proteinExistence type="predicted"/>
<dbReference type="Proteomes" id="UP000248021">
    <property type="component" value="Unassembled WGS sequence"/>
</dbReference>
<dbReference type="GO" id="GO:0030975">
    <property type="term" value="F:thiamine binding"/>
    <property type="evidence" value="ECO:0007669"/>
    <property type="project" value="TreeGrafter"/>
</dbReference>
<dbReference type="EMBL" id="QJJK01000018">
    <property type="protein sequence ID" value="PXW51911.1"/>
    <property type="molecule type" value="Genomic_DNA"/>
</dbReference>
<dbReference type="Gene3D" id="3.40.190.10">
    <property type="entry name" value="Periplasmic binding protein-like II"/>
    <property type="match status" value="2"/>
</dbReference>
<dbReference type="SUPFAM" id="SSF53850">
    <property type="entry name" value="Periplasmic binding protein-like II"/>
    <property type="match status" value="1"/>
</dbReference>
<keyword evidence="5" id="KW-1185">Reference proteome</keyword>
<organism evidence="4 5">
    <name type="scientific">Chelatococcus asaccharovorans</name>
    <dbReference type="NCBI Taxonomy" id="28210"/>
    <lineage>
        <taxon>Bacteria</taxon>
        <taxon>Pseudomonadati</taxon>
        <taxon>Pseudomonadota</taxon>
        <taxon>Alphaproteobacteria</taxon>
        <taxon>Hyphomicrobiales</taxon>
        <taxon>Chelatococcaceae</taxon>
        <taxon>Chelatococcus</taxon>
    </lineage>
</organism>
<dbReference type="RefSeq" id="WP_110378222.1">
    <property type="nucleotide sequence ID" value="NZ_JAHBRY010000001.1"/>
</dbReference>
<dbReference type="PROSITE" id="PS51318">
    <property type="entry name" value="TAT"/>
    <property type="match status" value="1"/>
</dbReference>
<dbReference type="PANTHER" id="PTHR30006">
    <property type="entry name" value="THIAMINE-BINDING PERIPLASMIC PROTEIN-RELATED"/>
    <property type="match status" value="1"/>
</dbReference>
<comment type="caution">
    <text evidence="4">The sequence shown here is derived from an EMBL/GenBank/DDBJ whole genome shotgun (WGS) entry which is preliminary data.</text>
</comment>
<accession>A0A2V3TSW3</accession>
<evidence type="ECO:0000256" key="3">
    <source>
        <dbReference type="SAM" id="SignalP"/>
    </source>
</evidence>
<dbReference type="Pfam" id="PF13416">
    <property type="entry name" value="SBP_bac_8"/>
    <property type="match status" value="1"/>
</dbReference>
<keyword evidence="1 3" id="KW-0732">Signal</keyword>